<feature type="chain" id="PRO_5035731052" description="SERTA domain-containing protein" evidence="2">
    <location>
        <begin position="30"/>
        <end position="517"/>
    </location>
</feature>
<evidence type="ECO:0000313" key="4">
    <source>
        <dbReference type="EMBL" id="KAG9337783.1"/>
    </source>
</evidence>
<feature type="compositionally biased region" description="Pro residues" evidence="1">
    <location>
        <begin position="251"/>
        <end position="262"/>
    </location>
</feature>
<proteinExistence type="predicted"/>
<reference evidence="4" key="1">
    <citation type="thesis" date="2021" institute="BYU ScholarsArchive" country="Provo, UT, USA">
        <title>Applications of and Algorithms for Genome Assembly and Genomic Analyses with an Emphasis on Marine Teleosts.</title>
        <authorList>
            <person name="Pickett B.D."/>
        </authorList>
    </citation>
    <scope>NUCLEOTIDE SEQUENCE</scope>
    <source>
        <strain evidence="4">HI-2016</strain>
    </source>
</reference>
<protein>
    <recommendedName>
        <fullName evidence="3">SERTA domain-containing protein</fullName>
    </recommendedName>
</protein>
<evidence type="ECO:0000256" key="2">
    <source>
        <dbReference type="SAM" id="SignalP"/>
    </source>
</evidence>
<feature type="domain" description="SERTA" evidence="3">
    <location>
        <begin position="171"/>
        <end position="218"/>
    </location>
</feature>
<comment type="caution">
    <text evidence="4">The sequence shown here is derived from an EMBL/GenBank/DDBJ whole genome shotgun (WGS) entry which is preliminary data.</text>
</comment>
<dbReference type="InterPro" id="IPR009263">
    <property type="entry name" value="SERTA_dom"/>
</dbReference>
<evidence type="ECO:0000259" key="3">
    <source>
        <dbReference type="PROSITE" id="PS51053"/>
    </source>
</evidence>
<feature type="region of interest" description="Disordered" evidence="1">
    <location>
        <begin position="338"/>
        <end position="430"/>
    </location>
</feature>
<dbReference type="PANTHER" id="PTHR16277:SF10">
    <property type="entry name" value="SERTA DOMAIN-CONTAINING PROTEIN 2"/>
    <property type="match status" value="1"/>
</dbReference>
<dbReference type="EMBL" id="JAFBMS010000080">
    <property type="protein sequence ID" value="KAG9337783.1"/>
    <property type="molecule type" value="Genomic_DNA"/>
</dbReference>
<keyword evidence="5" id="KW-1185">Reference proteome</keyword>
<dbReference type="AlphaFoldDB" id="A0A8T2NBE7"/>
<feature type="compositionally biased region" description="Low complexity" evidence="1">
    <location>
        <begin position="338"/>
        <end position="350"/>
    </location>
</feature>
<gene>
    <name evidence="4" type="ORF">JZ751_027584</name>
</gene>
<accession>A0A8T2NBE7</accession>
<organism evidence="4 5">
    <name type="scientific">Albula glossodonta</name>
    <name type="common">roundjaw bonefish</name>
    <dbReference type="NCBI Taxonomy" id="121402"/>
    <lineage>
        <taxon>Eukaryota</taxon>
        <taxon>Metazoa</taxon>
        <taxon>Chordata</taxon>
        <taxon>Craniata</taxon>
        <taxon>Vertebrata</taxon>
        <taxon>Euteleostomi</taxon>
        <taxon>Actinopterygii</taxon>
        <taxon>Neopterygii</taxon>
        <taxon>Teleostei</taxon>
        <taxon>Albuliformes</taxon>
        <taxon>Albulidae</taxon>
        <taxon>Albula</taxon>
    </lineage>
</organism>
<dbReference type="PANTHER" id="PTHR16277">
    <property type="entry name" value="CELL DIVISION CYCLE ASSOCIATED PROTEIN 4/SERTA DOMAIN-CONTAINING PROTEIN 2"/>
    <property type="match status" value="1"/>
</dbReference>
<dbReference type="InterPro" id="IPR052262">
    <property type="entry name" value="E2F-SERTA_domain_protein"/>
</dbReference>
<evidence type="ECO:0000313" key="5">
    <source>
        <dbReference type="Proteomes" id="UP000824540"/>
    </source>
</evidence>
<dbReference type="Pfam" id="PF06031">
    <property type="entry name" value="SERTA"/>
    <property type="match status" value="1"/>
</dbReference>
<feature type="signal peptide" evidence="2">
    <location>
        <begin position="1"/>
        <end position="29"/>
    </location>
</feature>
<feature type="compositionally biased region" description="Low complexity" evidence="1">
    <location>
        <begin position="421"/>
        <end position="430"/>
    </location>
</feature>
<dbReference type="PROSITE" id="PS51053">
    <property type="entry name" value="SERTA"/>
    <property type="match status" value="1"/>
</dbReference>
<dbReference type="OrthoDB" id="8910518at2759"/>
<evidence type="ECO:0000256" key="1">
    <source>
        <dbReference type="SAM" id="MobiDB-lite"/>
    </source>
</evidence>
<keyword evidence="2" id="KW-0732">Signal</keyword>
<feature type="region of interest" description="Disordered" evidence="1">
    <location>
        <begin position="217"/>
        <end position="317"/>
    </location>
</feature>
<feature type="compositionally biased region" description="Pro residues" evidence="1">
    <location>
        <begin position="288"/>
        <end position="297"/>
    </location>
</feature>
<name>A0A8T2NBE7_9TELE</name>
<dbReference type="Proteomes" id="UP000824540">
    <property type="component" value="Unassembled WGS sequence"/>
</dbReference>
<sequence length="517" mass="54381">MSAALYISTALHPVLQLSLLGLLCGTTEGKSSTWEREHNTVTQCNGMAAPKKRCAPSRLQGPTPMATAQSSFGSPVIVMELGFNSRVQPRACSCDTAVLSQWVKRSRPRHPRVGCVTHESGDLTFDDFKTAEYMLAKGEKRKLDEDEDGLEGKALATAEAVAGDGPSKVSYTLQRQTIFNISLMKLYNQRALTEPSLERRVLINNMLRRIQEELKQEGGPRPLFFPASPPPDDPVDEGFREAQPAFGGVPPLAPPPPPPSSAPPVDSCLTPASLLEDDTSLFCTSPSPLHPHLPPLPHQNGPPRLAPPPPSAKDSFSSALEEIEELCPSASVTATIATTTTTTSSSSSSSPGAAHAHLPPSLTPAGQGSKDCGRTCSQKLEGPTIPQPAEGARVAIVTAEPTRLTDDPTAPPGGLDISTPSSSSSSSSSSGFLTDLALDDILFADIDTSMYDFDPCTSTSGGQGPGPSKMAPVVTADDLVKTLSPYSGGGQSVAPPSQPFKMDLAELDHIMEVLVGS</sequence>
<dbReference type="GO" id="GO:0005634">
    <property type="term" value="C:nucleus"/>
    <property type="evidence" value="ECO:0007669"/>
    <property type="project" value="TreeGrafter"/>
</dbReference>